<keyword evidence="8" id="KW-1185">Reference proteome</keyword>
<dbReference type="Pfam" id="PF13657">
    <property type="entry name" value="Couple_hipA"/>
    <property type="match status" value="1"/>
</dbReference>
<evidence type="ECO:0000256" key="4">
    <source>
        <dbReference type="SAM" id="MobiDB-lite"/>
    </source>
</evidence>
<comment type="similarity">
    <text evidence="1">Belongs to the HipA Ser/Thr kinase family.</text>
</comment>
<comment type="caution">
    <text evidence="7">The sequence shown here is derived from an EMBL/GenBank/DDBJ whole genome shotgun (WGS) entry which is preliminary data.</text>
</comment>
<dbReference type="Pfam" id="PF07804">
    <property type="entry name" value="HipA_C"/>
    <property type="match status" value="1"/>
</dbReference>
<organism evidence="7 8">
    <name type="scientific">Pelomonas dachongensis</name>
    <dbReference type="NCBI Taxonomy" id="3299029"/>
    <lineage>
        <taxon>Bacteria</taxon>
        <taxon>Pseudomonadati</taxon>
        <taxon>Pseudomonadota</taxon>
        <taxon>Betaproteobacteria</taxon>
        <taxon>Burkholderiales</taxon>
        <taxon>Sphaerotilaceae</taxon>
        <taxon>Roseateles</taxon>
    </lineage>
</organism>
<dbReference type="Proteomes" id="UP001606300">
    <property type="component" value="Unassembled WGS sequence"/>
</dbReference>
<reference evidence="7 8" key="1">
    <citation type="submission" date="2024-09" db="EMBL/GenBank/DDBJ databases">
        <title>Novel species of the genus Pelomonas and Roseateles isolated from streams.</title>
        <authorList>
            <person name="Lu H."/>
        </authorList>
    </citation>
    <scope>NUCLEOTIDE SEQUENCE [LARGE SCALE GENOMIC DNA]</scope>
    <source>
        <strain evidence="7 8">DC23W</strain>
    </source>
</reference>
<name>A0ABW7EUS6_9BURK</name>
<feature type="compositionally biased region" description="Low complexity" evidence="4">
    <location>
        <begin position="444"/>
        <end position="453"/>
    </location>
</feature>
<protein>
    <submittedName>
        <fullName evidence="7">Type II toxin-antitoxin system HipA family toxin</fullName>
    </submittedName>
</protein>
<feature type="region of interest" description="Disordered" evidence="4">
    <location>
        <begin position="424"/>
        <end position="473"/>
    </location>
</feature>
<dbReference type="InterPro" id="IPR052028">
    <property type="entry name" value="HipA_Ser/Thr_kinase"/>
</dbReference>
<dbReference type="RefSeq" id="WP_394473275.1">
    <property type="nucleotide sequence ID" value="NZ_JBIGHY010000018.1"/>
</dbReference>
<feature type="domain" description="HipA-like C-terminal" evidence="5">
    <location>
        <begin position="154"/>
        <end position="402"/>
    </location>
</feature>
<dbReference type="EMBL" id="JBIGHY010000018">
    <property type="protein sequence ID" value="MFG6417216.1"/>
    <property type="molecule type" value="Genomic_DNA"/>
</dbReference>
<dbReference type="InterPro" id="IPR012893">
    <property type="entry name" value="HipA-like_C"/>
</dbReference>
<dbReference type="InterPro" id="IPR017508">
    <property type="entry name" value="HipA_N1"/>
</dbReference>
<accession>A0ABW7EUS6</accession>
<evidence type="ECO:0000256" key="3">
    <source>
        <dbReference type="ARBA" id="ARBA00022777"/>
    </source>
</evidence>
<evidence type="ECO:0000313" key="7">
    <source>
        <dbReference type="EMBL" id="MFG6417216.1"/>
    </source>
</evidence>
<evidence type="ECO:0000256" key="1">
    <source>
        <dbReference type="ARBA" id="ARBA00010164"/>
    </source>
</evidence>
<keyword evidence="2" id="KW-0808">Transferase</keyword>
<sequence>MGEVLLHVPGGGASRRIGWLSKVGDNLRVSFAKEYVQDPQRPTLSTVYRLESDEATRQVLTAINDERLVRIGKLPSYFQNLLPEGINRQRLAERRGVAVSDEFELLAAAGHDLIGGVEVVPAHSVPHDVTKLHATKGLEPLEPSAVASPLDDGWSLGGYVTKFSMVYTGRRYVVRRGTDAGQIIAKLPSTDYPDMVHNEAACYRLAAAVGMEHAGATARPIAELAIDADLPHEFTHYLHVPRFDRELLADGRVQRIHFEELIQALGMDAGHKYRNLGSGIVALNRMLVRSPASGYHQVLEVFRRWTAFALMGGADAHLKNWAVIYRDGINPALAPAYDLVCVSCYFNQADPNQLSMNKAMDGVLRRWTPDAAVAVARDSGLLQVNQVRKMVFDTAAQALEAWPQLLKDAPPRLRKEVTARLAALVPQLSRPDSPKPRGKASAQATPTPAARPRTGQEDQLPSVAKHGPSRRRP</sequence>
<gene>
    <name evidence="7" type="ORF">ACG02S_25300</name>
</gene>
<feature type="domain" description="HipA N-terminal subdomain 1" evidence="6">
    <location>
        <begin position="14"/>
        <end position="119"/>
    </location>
</feature>
<proteinExistence type="inferred from homology"/>
<evidence type="ECO:0000256" key="2">
    <source>
        <dbReference type="ARBA" id="ARBA00022679"/>
    </source>
</evidence>
<evidence type="ECO:0000259" key="5">
    <source>
        <dbReference type="Pfam" id="PF07804"/>
    </source>
</evidence>
<dbReference type="PANTHER" id="PTHR37419:SF1">
    <property type="entry name" value="SERINE_THREONINE-PROTEIN KINASE TOXIN HIPA"/>
    <property type="match status" value="1"/>
</dbReference>
<evidence type="ECO:0000259" key="6">
    <source>
        <dbReference type="Pfam" id="PF13657"/>
    </source>
</evidence>
<evidence type="ECO:0000313" key="8">
    <source>
        <dbReference type="Proteomes" id="UP001606300"/>
    </source>
</evidence>
<dbReference type="PANTHER" id="PTHR37419">
    <property type="entry name" value="SERINE/THREONINE-PROTEIN KINASE TOXIN HIPA"/>
    <property type="match status" value="1"/>
</dbReference>
<dbReference type="NCBIfam" id="TIGR03071">
    <property type="entry name" value="couple_hipA"/>
    <property type="match status" value="1"/>
</dbReference>
<dbReference type="Gene3D" id="1.10.1070.20">
    <property type="match status" value="1"/>
</dbReference>
<keyword evidence="3" id="KW-0418">Kinase</keyword>